<dbReference type="Proteomes" id="UP000292693">
    <property type="component" value="Unassembled WGS sequence"/>
</dbReference>
<evidence type="ECO:0000256" key="1">
    <source>
        <dbReference type="SAM" id="Phobius"/>
    </source>
</evidence>
<name>A0A8G1ZQN9_9ACTN</name>
<reference evidence="2 3" key="1">
    <citation type="submission" date="2017-12" db="EMBL/GenBank/DDBJ databases">
        <title>Population genomics insights into the ecological differentiation and adaptive evolution in streptomycetes.</title>
        <authorList>
            <person name="Li Y."/>
            <person name="Huang Y."/>
        </authorList>
    </citation>
    <scope>NUCLEOTIDE SEQUENCE [LARGE SCALE GENOMIC DNA]</scope>
    <source>
        <strain evidence="2 3">NBRC 100770</strain>
    </source>
</reference>
<sequence>MTTIILLLVMGIALILSRNILAHFASSQNTPFGRANAKHPKATSLGPAAIGSIMIIAAILGIFGVLEPH</sequence>
<dbReference type="RefSeq" id="WP_129805688.1">
    <property type="nucleotide sequence ID" value="NZ_PKLL01000019.1"/>
</dbReference>
<evidence type="ECO:0000313" key="3">
    <source>
        <dbReference type="Proteomes" id="UP000292693"/>
    </source>
</evidence>
<keyword evidence="1" id="KW-0812">Transmembrane</keyword>
<feature type="transmembrane region" description="Helical" evidence="1">
    <location>
        <begin position="46"/>
        <end position="66"/>
    </location>
</feature>
<evidence type="ECO:0000313" key="2">
    <source>
        <dbReference type="EMBL" id="RZE22088.1"/>
    </source>
</evidence>
<comment type="caution">
    <text evidence="2">The sequence shown here is derived from an EMBL/GenBank/DDBJ whole genome shotgun (WGS) entry which is preliminary data.</text>
</comment>
<keyword evidence="1" id="KW-0472">Membrane</keyword>
<accession>A0A8G1ZQN9</accession>
<dbReference type="EMBL" id="PKLL01000019">
    <property type="protein sequence ID" value="RZE22088.1"/>
    <property type="molecule type" value="Genomic_DNA"/>
</dbReference>
<proteinExistence type="predicted"/>
<keyword evidence="1" id="KW-1133">Transmembrane helix</keyword>
<gene>
    <name evidence="2" type="ORF">C0Q92_17725</name>
</gene>
<protein>
    <submittedName>
        <fullName evidence="2">Uncharacterized protein</fullName>
    </submittedName>
</protein>
<organism evidence="2 3">
    <name type="scientific">Streptomyces albidoflavus</name>
    <dbReference type="NCBI Taxonomy" id="1886"/>
    <lineage>
        <taxon>Bacteria</taxon>
        <taxon>Bacillati</taxon>
        <taxon>Actinomycetota</taxon>
        <taxon>Actinomycetes</taxon>
        <taxon>Kitasatosporales</taxon>
        <taxon>Streptomycetaceae</taxon>
        <taxon>Streptomyces</taxon>
        <taxon>Streptomyces albidoflavus group</taxon>
    </lineage>
</organism>
<dbReference type="AlphaFoldDB" id="A0A8G1ZQN9"/>